<dbReference type="Gene3D" id="3.90.105.10">
    <property type="entry name" value="Molybdopterin biosynthesis moea protein, domain 2"/>
    <property type="match status" value="1"/>
</dbReference>
<dbReference type="SUPFAM" id="SSF63867">
    <property type="entry name" value="MoeA C-terminal domain-like"/>
    <property type="match status" value="1"/>
</dbReference>
<comment type="cofactor">
    <cofactor evidence="7">
        <name>Mg(2+)</name>
        <dbReference type="ChEBI" id="CHEBI:18420"/>
    </cofactor>
</comment>
<name>C8WQD7_ALIAD</name>
<dbReference type="GO" id="GO:0061599">
    <property type="term" value="F:molybdopterin molybdotransferase activity"/>
    <property type="evidence" value="ECO:0007669"/>
    <property type="project" value="UniProtKB-UniRule"/>
</dbReference>
<dbReference type="SUPFAM" id="SSF53218">
    <property type="entry name" value="Molybdenum cofactor biosynthesis proteins"/>
    <property type="match status" value="1"/>
</dbReference>
<dbReference type="GO" id="GO:0046872">
    <property type="term" value="F:metal ion binding"/>
    <property type="evidence" value="ECO:0007669"/>
    <property type="project" value="UniProtKB-UniRule"/>
</dbReference>
<dbReference type="KEGG" id="aac:Aaci_2072"/>
<reference evidence="10" key="1">
    <citation type="submission" date="2009-09" db="EMBL/GenBank/DDBJ databases">
        <title>The complete chromosome of Alicyclobacillus acidocaldarius subsp. acidocaldarius DSM 446.</title>
        <authorList>
            <consortium name="US DOE Joint Genome Institute (JGI-PGF)"/>
            <person name="Lucas S."/>
            <person name="Copeland A."/>
            <person name="Lapidus A."/>
            <person name="Glavina del Rio T."/>
            <person name="Dalin E."/>
            <person name="Tice H."/>
            <person name="Bruce D."/>
            <person name="Goodwin L."/>
            <person name="Pitluck S."/>
            <person name="Kyrpides N."/>
            <person name="Mavromatis K."/>
            <person name="Ivanova N."/>
            <person name="Ovchinnikova G."/>
            <person name="Chertkov O."/>
            <person name="Sims D."/>
            <person name="Brettin T."/>
            <person name="Detter J.C."/>
            <person name="Han C."/>
            <person name="Larimer F."/>
            <person name="Land M."/>
            <person name="Hauser L."/>
            <person name="Markowitz V."/>
            <person name="Cheng J.-F."/>
            <person name="Hugenholtz P."/>
            <person name="Woyke T."/>
            <person name="Wu D."/>
            <person name="Pukall R."/>
            <person name="Klenk H.-P."/>
            <person name="Eisen J.A."/>
        </authorList>
    </citation>
    <scope>NUCLEOTIDE SEQUENCE [LARGE SCALE GENOMIC DNA]</scope>
    <source>
        <strain evidence="10">ATCC 27009 / DSM 446 / BCRC 14685 / JCM 5260 / KCTC 1825 / NBRC 15652 / NCIMB 11725 / NRRL B-14509 / 104-IA</strain>
    </source>
</reference>
<dbReference type="GO" id="GO:0006777">
    <property type="term" value="P:Mo-molybdopterin cofactor biosynthetic process"/>
    <property type="evidence" value="ECO:0007669"/>
    <property type="project" value="UniProtKB-UniRule"/>
</dbReference>
<proteinExistence type="inferred from homology"/>
<dbReference type="STRING" id="521098.Aaci_2072"/>
<dbReference type="EMBL" id="CP001727">
    <property type="protein sequence ID" value="ACV59082.1"/>
    <property type="molecule type" value="Genomic_DNA"/>
</dbReference>
<dbReference type="EC" id="2.10.1.1" evidence="3 7"/>
<dbReference type="GO" id="GO:0005829">
    <property type="term" value="C:cytosol"/>
    <property type="evidence" value="ECO:0007669"/>
    <property type="project" value="TreeGrafter"/>
</dbReference>
<dbReference type="InterPro" id="IPR036688">
    <property type="entry name" value="MoeA_C_domain_IV_sf"/>
</dbReference>
<evidence type="ECO:0000256" key="4">
    <source>
        <dbReference type="ARBA" id="ARBA00021108"/>
    </source>
</evidence>
<accession>C8WQD7</accession>
<dbReference type="UniPathway" id="UPA00344"/>
<comment type="similarity">
    <text evidence="2 7">Belongs to the MoeA family.</text>
</comment>
<keyword evidence="7" id="KW-0501">Molybdenum cofactor biosynthesis</keyword>
<dbReference type="HOGENOM" id="CLU_010186_7_2_9"/>
<protein>
    <recommendedName>
        <fullName evidence="4 7">Molybdopterin molybdenumtransferase</fullName>
        <ecNumber evidence="3 7">2.10.1.1</ecNumber>
    </recommendedName>
</protein>
<evidence type="ECO:0000256" key="1">
    <source>
        <dbReference type="ARBA" id="ARBA00002901"/>
    </source>
</evidence>
<dbReference type="InterPro" id="IPR038987">
    <property type="entry name" value="MoeA-like"/>
</dbReference>
<evidence type="ECO:0000256" key="3">
    <source>
        <dbReference type="ARBA" id="ARBA00013269"/>
    </source>
</evidence>
<dbReference type="SUPFAM" id="SSF63882">
    <property type="entry name" value="MoeA N-terminal region -like"/>
    <property type="match status" value="1"/>
</dbReference>
<evidence type="ECO:0000259" key="8">
    <source>
        <dbReference type="SMART" id="SM00852"/>
    </source>
</evidence>
<gene>
    <name evidence="9" type="ordered locus">Aaci_2072</name>
</gene>
<evidence type="ECO:0000256" key="6">
    <source>
        <dbReference type="ARBA" id="ARBA00047317"/>
    </source>
</evidence>
<keyword evidence="7" id="KW-0479">Metal-binding</keyword>
<keyword evidence="7" id="KW-0460">Magnesium</keyword>
<dbReference type="Pfam" id="PF03453">
    <property type="entry name" value="MoeA_N"/>
    <property type="match status" value="1"/>
</dbReference>
<dbReference type="InterPro" id="IPR001453">
    <property type="entry name" value="MoaB/Mog_dom"/>
</dbReference>
<dbReference type="InterPro" id="IPR036425">
    <property type="entry name" value="MoaB/Mog-like_dom_sf"/>
</dbReference>
<dbReference type="Proteomes" id="UP000001917">
    <property type="component" value="Chromosome"/>
</dbReference>
<evidence type="ECO:0000256" key="7">
    <source>
        <dbReference type="RuleBase" id="RU365090"/>
    </source>
</evidence>
<dbReference type="Pfam" id="PF00994">
    <property type="entry name" value="MoCF_biosynth"/>
    <property type="match status" value="1"/>
</dbReference>
<dbReference type="eggNOG" id="COG0303">
    <property type="taxonomic scope" value="Bacteria"/>
</dbReference>
<dbReference type="PANTHER" id="PTHR10192:SF5">
    <property type="entry name" value="GEPHYRIN"/>
    <property type="match status" value="1"/>
</dbReference>
<feature type="domain" description="MoaB/Mog" evidence="8">
    <location>
        <begin position="178"/>
        <end position="321"/>
    </location>
</feature>
<dbReference type="PANTHER" id="PTHR10192">
    <property type="entry name" value="MOLYBDOPTERIN BIOSYNTHESIS PROTEIN"/>
    <property type="match status" value="1"/>
</dbReference>
<dbReference type="SMART" id="SM00852">
    <property type="entry name" value="MoCF_biosynth"/>
    <property type="match status" value="1"/>
</dbReference>
<evidence type="ECO:0000313" key="10">
    <source>
        <dbReference type="Proteomes" id="UP000001917"/>
    </source>
</evidence>
<dbReference type="RefSeq" id="WP_012811347.1">
    <property type="nucleotide sequence ID" value="NC_013205.1"/>
</dbReference>
<dbReference type="InterPro" id="IPR005110">
    <property type="entry name" value="MoeA_linker/N"/>
</dbReference>
<dbReference type="Gene3D" id="3.40.980.10">
    <property type="entry name" value="MoaB/Mog-like domain"/>
    <property type="match status" value="1"/>
</dbReference>
<dbReference type="CDD" id="cd00887">
    <property type="entry name" value="MoeA"/>
    <property type="match status" value="1"/>
</dbReference>
<evidence type="ECO:0000313" key="9">
    <source>
        <dbReference type="EMBL" id="ACV59082.1"/>
    </source>
</evidence>
<sequence>MKLVTFDEAWARLERHVPAHPTVPVSSWVPAEPRWLANDVAAAVDLPPFSRSMMDGYAIHAEDLGADTSLRVVADVRAGDAAADVAVTPGQAVRVRTGAPVPPGTAAVVREEWVDVEGDAIRLLRPVPAGESVQPQGDDARRGDVIARAGQLFDGQTQAVLRSAGVHESICRRPLTAAILSTGSELVTGPRGEGPPPPGHVFAATDAFLRSTLERLGVSVVAVEHAADDRDAIARAAQHLASAAELLILTGGASVGDADYARDALEAIGGDRPLLFERIWMRPGAPFLARPTPNGFAFGLSGNPAAAYVQFHALVVPFVLRWLGAKEARPFPLTALVEGEVRAKPVKHTRVLRGHLRLRGATLVFRAEDRQSSGSLTGLVSTNAIARMDRDRLAEGETVSVAWTRGWLPSLGLA</sequence>
<evidence type="ECO:0000256" key="5">
    <source>
        <dbReference type="ARBA" id="ARBA00022505"/>
    </source>
</evidence>
<keyword evidence="5 7" id="KW-0500">Molybdenum</keyword>
<organism evidence="9 10">
    <name type="scientific">Alicyclobacillus acidocaldarius subsp. acidocaldarius (strain ATCC 27009 / DSM 446 / BCRC 14685 / JCM 5260 / KCTC 1825 / NBRC 15652 / NCIMB 11725 / NRRL B-14509 / 104-IA)</name>
    <name type="common">Bacillus acidocaldarius</name>
    <dbReference type="NCBI Taxonomy" id="521098"/>
    <lineage>
        <taxon>Bacteria</taxon>
        <taxon>Bacillati</taxon>
        <taxon>Bacillota</taxon>
        <taxon>Bacilli</taxon>
        <taxon>Bacillales</taxon>
        <taxon>Alicyclobacillaceae</taxon>
        <taxon>Alicyclobacillus</taxon>
    </lineage>
</organism>
<dbReference type="Gene3D" id="2.170.190.11">
    <property type="entry name" value="Molybdopterin biosynthesis moea protein, domain 3"/>
    <property type="match status" value="1"/>
</dbReference>
<keyword evidence="7" id="KW-0808">Transferase</keyword>
<dbReference type="AlphaFoldDB" id="C8WQD7"/>
<comment type="pathway">
    <text evidence="7">Cofactor biosynthesis; molybdopterin biosynthesis.</text>
</comment>
<dbReference type="Gene3D" id="2.40.340.10">
    <property type="entry name" value="MoeA, C-terminal, domain IV"/>
    <property type="match status" value="1"/>
</dbReference>
<comment type="function">
    <text evidence="1 7">Catalyzes the insertion of molybdate into adenylated molybdopterin with the concomitant release of AMP.</text>
</comment>
<keyword evidence="10" id="KW-1185">Reference proteome</keyword>
<dbReference type="InterPro" id="IPR036135">
    <property type="entry name" value="MoeA_linker/N_sf"/>
</dbReference>
<evidence type="ECO:0000256" key="2">
    <source>
        <dbReference type="ARBA" id="ARBA00010763"/>
    </source>
</evidence>
<reference evidence="9 10" key="2">
    <citation type="journal article" date="2010" name="Stand. Genomic Sci.">
        <title>Complete genome sequence of Alicyclobacillus acidocaldarius type strain (104-IA).</title>
        <authorList>
            <person name="Mavromatis K."/>
            <person name="Sikorski J."/>
            <person name="Lapidus A."/>
            <person name="Glavina Del Rio T."/>
            <person name="Copeland A."/>
            <person name="Tice H."/>
            <person name="Cheng J.F."/>
            <person name="Lucas S."/>
            <person name="Chen F."/>
            <person name="Nolan M."/>
            <person name="Bruce D."/>
            <person name="Goodwin L."/>
            <person name="Pitluck S."/>
            <person name="Ivanova N."/>
            <person name="Ovchinnikova G."/>
            <person name="Pati A."/>
            <person name="Chen A."/>
            <person name="Palaniappan K."/>
            <person name="Land M."/>
            <person name="Hauser L."/>
            <person name="Chang Y.J."/>
            <person name="Jeffries C.D."/>
            <person name="Chain P."/>
            <person name="Meincke L."/>
            <person name="Sims D."/>
            <person name="Chertkov O."/>
            <person name="Han C."/>
            <person name="Brettin T."/>
            <person name="Detter J.C."/>
            <person name="Wahrenburg C."/>
            <person name="Rohde M."/>
            <person name="Pukall R."/>
            <person name="Goker M."/>
            <person name="Bristow J."/>
            <person name="Eisen J.A."/>
            <person name="Markowitz V."/>
            <person name="Hugenholtz P."/>
            <person name="Klenk H.P."/>
            <person name="Kyrpides N.C."/>
        </authorList>
    </citation>
    <scope>NUCLEOTIDE SEQUENCE [LARGE SCALE GENOMIC DNA]</scope>
    <source>
        <strain evidence="10">ATCC 27009 / DSM 446 / BCRC 14685 / JCM 5260 / KCTC 1825 / NBRC 15652 / NCIMB 11725 / NRRL B-14509 / 104-IA</strain>
    </source>
</reference>
<comment type="catalytic activity">
    <reaction evidence="6">
        <text>adenylyl-molybdopterin + molybdate = Mo-molybdopterin + AMP + H(+)</text>
        <dbReference type="Rhea" id="RHEA:35047"/>
        <dbReference type="ChEBI" id="CHEBI:15378"/>
        <dbReference type="ChEBI" id="CHEBI:36264"/>
        <dbReference type="ChEBI" id="CHEBI:62727"/>
        <dbReference type="ChEBI" id="CHEBI:71302"/>
        <dbReference type="ChEBI" id="CHEBI:456215"/>
        <dbReference type="EC" id="2.10.1.1"/>
    </reaction>
</comment>